<keyword evidence="3" id="KW-0863">Zinc-finger</keyword>
<keyword evidence="1" id="KW-0479">Metal-binding</keyword>
<dbReference type="FunFam" id="3.30.160.60:FF:000446">
    <property type="entry name" value="Zinc finger protein"/>
    <property type="match status" value="1"/>
</dbReference>
<dbReference type="AlphaFoldDB" id="K1QHM3"/>
<dbReference type="PANTHER" id="PTHR24403:SF43">
    <property type="entry name" value="ZINC FINGER PROTEIN 64"/>
    <property type="match status" value="1"/>
</dbReference>
<evidence type="ECO:0000256" key="2">
    <source>
        <dbReference type="ARBA" id="ARBA00022737"/>
    </source>
</evidence>
<dbReference type="GO" id="GO:0005634">
    <property type="term" value="C:nucleus"/>
    <property type="evidence" value="ECO:0007669"/>
    <property type="project" value="TreeGrafter"/>
</dbReference>
<dbReference type="InterPro" id="IPR013087">
    <property type="entry name" value="Znf_C2H2_type"/>
</dbReference>
<dbReference type="GO" id="GO:0045944">
    <property type="term" value="P:positive regulation of transcription by RNA polymerase II"/>
    <property type="evidence" value="ECO:0007669"/>
    <property type="project" value="TreeGrafter"/>
</dbReference>
<proteinExistence type="predicted"/>
<feature type="region of interest" description="Disordered" evidence="5">
    <location>
        <begin position="1"/>
        <end position="23"/>
    </location>
</feature>
<feature type="region of interest" description="Disordered" evidence="5">
    <location>
        <begin position="471"/>
        <end position="550"/>
    </location>
</feature>
<feature type="region of interest" description="Disordered" evidence="5">
    <location>
        <begin position="617"/>
        <end position="644"/>
    </location>
</feature>
<dbReference type="InterPro" id="IPR050688">
    <property type="entry name" value="Zinc_finger/UBP_domain"/>
</dbReference>
<dbReference type="Gene3D" id="3.30.160.60">
    <property type="entry name" value="Classic Zinc Finger"/>
    <property type="match status" value="3"/>
</dbReference>
<dbReference type="SUPFAM" id="SSF57667">
    <property type="entry name" value="beta-beta-alpha zinc fingers"/>
    <property type="match status" value="1"/>
</dbReference>
<dbReference type="PROSITE" id="PS00028">
    <property type="entry name" value="ZINC_FINGER_C2H2_1"/>
    <property type="match status" value="2"/>
</dbReference>
<dbReference type="GO" id="GO:0008270">
    <property type="term" value="F:zinc ion binding"/>
    <property type="evidence" value="ECO:0007669"/>
    <property type="project" value="UniProtKB-KW"/>
</dbReference>
<evidence type="ECO:0000256" key="5">
    <source>
        <dbReference type="SAM" id="MobiDB-lite"/>
    </source>
</evidence>
<keyword evidence="4" id="KW-0862">Zinc</keyword>
<accession>K1QHM3</accession>
<organism evidence="7">
    <name type="scientific">Magallana gigas</name>
    <name type="common">Pacific oyster</name>
    <name type="synonym">Crassostrea gigas</name>
    <dbReference type="NCBI Taxonomy" id="29159"/>
    <lineage>
        <taxon>Eukaryota</taxon>
        <taxon>Metazoa</taxon>
        <taxon>Spiralia</taxon>
        <taxon>Lophotrochozoa</taxon>
        <taxon>Mollusca</taxon>
        <taxon>Bivalvia</taxon>
        <taxon>Autobranchia</taxon>
        <taxon>Pteriomorphia</taxon>
        <taxon>Ostreida</taxon>
        <taxon>Ostreoidea</taxon>
        <taxon>Ostreidae</taxon>
        <taxon>Magallana</taxon>
    </lineage>
</organism>
<evidence type="ECO:0000256" key="4">
    <source>
        <dbReference type="ARBA" id="ARBA00022833"/>
    </source>
</evidence>
<feature type="compositionally biased region" description="Low complexity" evidence="5">
    <location>
        <begin position="540"/>
        <end position="550"/>
    </location>
</feature>
<protein>
    <recommendedName>
        <fullName evidence="6">C2H2-type domain-containing protein</fullName>
    </recommendedName>
</protein>
<evidence type="ECO:0000256" key="1">
    <source>
        <dbReference type="ARBA" id="ARBA00022723"/>
    </source>
</evidence>
<dbReference type="InParanoid" id="K1QHM3"/>
<feature type="compositionally biased region" description="Basic and acidic residues" evidence="5">
    <location>
        <begin position="247"/>
        <end position="261"/>
    </location>
</feature>
<sequence length="728" mass="82092">MEIETFTCLRSPESLPANHSPSLETRCHTNMVVDLQSQSPCNVPSDPSVHSSPHDFKSMPRESGRSPSPHEYKLLPPEGAITPSPENPPTIDYSDMPKESSYTGQSSPHSSPPNLSPETMGSETPEPECSPGASPSQSSDRHRSRRKPTLEDIVRRIGQNCEDSNSEEEEEEEEPQNDLMIDMRSAEEREEMMRENGEDEVDGAPPRESVIATLREQNLANSVNLSEKSDILNKMVSEEEESMLSETSEREISKCTPLPKEKSSEDFNIAKKIKEMSDLADSITSKSSELPGTPKLNGGWFPGPYPASFPIFPFQPNMEHHLAPNLFSLMDGKFPSPQEVEKDYLKCQYCERTFRRQKNLENHIENTHQGKTQTRRKTENGSNEMYFKCTHCPYTTKHQSNLYVHLRIHTGERPYICGACGVQYSQSHSLKSHIINKHDGIMSYYIKEKRNRSPRGMGYLQHVVPDVFNSSSAPTMVPPPSLSQSQGHLPPSSTPLQIHPSLLMPQGPMLPPQPMLSPKGMPQLSPQMNKSPHLSPMSKQHQQQQQQQQHPFCLSPQTPHRPHFQHMKSSPSHFINGHTSPIFNHNNNILNKAQMLEQHQPLSLVSHHKNQQTPLKEISNNNGNMQREGENGAIDLSKKPNNNAREPLEMTKNEADQLLKVMVNGGSCENCNHETKLRLLRQNVVRMLSILVPNLNFEEKGISAEGDSVDELLHDVIESNMQEDEMVE</sequence>
<feature type="compositionally biased region" description="Basic and acidic residues" evidence="5">
    <location>
        <begin position="52"/>
        <end position="73"/>
    </location>
</feature>
<evidence type="ECO:0000259" key="6">
    <source>
        <dbReference type="PROSITE" id="PS50157"/>
    </source>
</evidence>
<name>K1QHM3_MAGGI</name>
<feature type="domain" description="C2H2-type" evidence="6">
    <location>
        <begin position="345"/>
        <end position="373"/>
    </location>
</feature>
<evidence type="ECO:0000313" key="7">
    <source>
        <dbReference type="EMBL" id="EKC21086.1"/>
    </source>
</evidence>
<dbReference type="Pfam" id="PF00096">
    <property type="entry name" value="zf-C2H2"/>
    <property type="match status" value="2"/>
</dbReference>
<dbReference type="PROSITE" id="PS50157">
    <property type="entry name" value="ZINC_FINGER_C2H2_2"/>
    <property type="match status" value="3"/>
</dbReference>
<keyword evidence="2" id="KW-0677">Repeat</keyword>
<feature type="compositionally biased region" description="Acidic residues" evidence="5">
    <location>
        <begin position="164"/>
        <end position="176"/>
    </location>
</feature>
<feature type="region of interest" description="Disordered" evidence="5">
    <location>
        <begin position="37"/>
        <end position="180"/>
    </location>
</feature>
<dbReference type="SMART" id="SM00355">
    <property type="entry name" value="ZnF_C2H2"/>
    <property type="match status" value="3"/>
</dbReference>
<feature type="domain" description="C2H2-type" evidence="6">
    <location>
        <begin position="387"/>
        <end position="414"/>
    </location>
</feature>
<gene>
    <name evidence="7" type="ORF">CGI_10004605</name>
</gene>
<evidence type="ECO:0000256" key="3">
    <source>
        <dbReference type="ARBA" id="ARBA00022771"/>
    </source>
</evidence>
<feature type="domain" description="C2H2-type" evidence="6">
    <location>
        <begin position="415"/>
        <end position="443"/>
    </location>
</feature>
<dbReference type="InterPro" id="IPR036236">
    <property type="entry name" value="Znf_C2H2_sf"/>
</dbReference>
<feature type="region of interest" description="Disordered" evidence="5">
    <location>
        <begin position="242"/>
        <end position="261"/>
    </location>
</feature>
<dbReference type="HOGENOM" id="CLU_380476_0_0_1"/>
<reference evidence="7" key="1">
    <citation type="journal article" date="2012" name="Nature">
        <title>The oyster genome reveals stress adaptation and complexity of shell formation.</title>
        <authorList>
            <person name="Zhang G."/>
            <person name="Fang X."/>
            <person name="Guo X."/>
            <person name="Li L."/>
            <person name="Luo R."/>
            <person name="Xu F."/>
            <person name="Yang P."/>
            <person name="Zhang L."/>
            <person name="Wang X."/>
            <person name="Qi H."/>
            <person name="Xiong Z."/>
            <person name="Que H."/>
            <person name="Xie Y."/>
            <person name="Holland P.W."/>
            <person name="Paps J."/>
            <person name="Zhu Y."/>
            <person name="Wu F."/>
            <person name="Chen Y."/>
            <person name="Wang J."/>
            <person name="Peng C."/>
            <person name="Meng J."/>
            <person name="Yang L."/>
            <person name="Liu J."/>
            <person name="Wen B."/>
            <person name="Zhang N."/>
            <person name="Huang Z."/>
            <person name="Zhu Q."/>
            <person name="Feng Y."/>
            <person name="Mount A."/>
            <person name="Hedgecock D."/>
            <person name="Xu Z."/>
            <person name="Liu Y."/>
            <person name="Domazet-Loso T."/>
            <person name="Du Y."/>
            <person name="Sun X."/>
            <person name="Zhang S."/>
            <person name="Liu B."/>
            <person name="Cheng P."/>
            <person name="Jiang X."/>
            <person name="Li J."/>
            <person name="Fan D."/>
            <person name="Wang W."/>
            <person name="Fu W."/>
            <person name="Wang T."/>
            <person name="Wang B."/>
            <person name="Zhang J."/>
            <person name="Peng Z."/>
            <person name="Li Y."/>
            <person name="Li N."/>
            <person name="Wang J."/>
            <person name="Chen M."/>
            <person name="He Y."/>
            <person name="Tan F."/>
            <person name="Song X."/>
            <person name="Zheng Q."/>
            <person name="Huang R."/>
            <person name="Yang H."/>
            <person name="Du X."/>
            <person name="Chen L."/>
            <person name="Yang M."/>
            <person name="Gaffney P.M."/>
            <person name="Wang S."/>
            <person name="Luo L."/>
            <person name="She Z."/>
            <person name="Ming Y."/>
            <person name="Huang W."/>
            <person name="Zhang S."/>
            <person name="Huang B."/>
            <person name="Zhang Y."/>
            <person name="Qu T."/>
            <person name="Ni P."/>
            <person name="Miao G."/>
            <person name="Wang J."/>
            <person name="Wang Q."/>
            <person name="Steinberg C.E."/>
            <person name="Wang H."/>
            <person name="Li N."/>
            <person name="Qian L."/>
            <person name="Zhang G."/>
            <person name="Li Y."/>
            <person name="Yang H."/>
            <person name="Liu X."/>
            <person name="Wang J."/>
            <person name="Yin Y."/>
            <person name="Wang J."/>
        </authorList>
    </citation>
    <scope>NUCLEOTIDE SEQUENCE [LARGE SCALE GENOMIC DNA]</scope>
    <source>
        <strain evidence="7">05x7-T-G4-1.051#20</strain>
    </source>
</reference>
<dbReference type="PANTHER" id="PTHR24403">
    <property type="entry name" value="ZINC FINGER PROTEIN"/>
    <property type="match status" value="1"/>
</dbReference>
<dbReference type="EMBL" id="JH817377">
    <property type="protein sequence ID" value="EKC21086.1"/>
    <property type="molecule type" value="Genomic_DNA"/>
</dbReference>